<reference evidence="8 9" key="1">
    <citation type="journal article" date="2023" name="Hortic Res">
        <title>Pangenome of water caltrop reveals structural variations and asymmetric subgenome divergence after allopolyploidization.</title>
        <authorList>
            <person name="Zhang X."/>
            <person name="Chen Y."/>
            <person name="Wang L."/>
            <person name="Yuan Y."/>
            <person name="Fang M."/>
            <person name="Shi L."/>
            <person name="Lu R."/>
            <person name="Comes H.P."/>
            <person name="Ma Y."/>
            <person name="Chen Y."/>
            <person name="Huang G."/>
            <person name="Zhou Y."/>
            <person name="Zheng Z."/>
            <person name="Qiu Y."/>
        </authorList>
    </citation>
    <scope>NUCLEOTIDE SEQUENCE [LARGE SCALE GENOMIC DNA]</scope>
    <source>
        <strain evidence="8">F231</strain>
    </source>
</reference>
<evidence type="ECO:0000313" key="8">
    <source>
        <dbReference type="EMBL" id="KAK4793924.1"/>
    </source>
</evidence>
<dbReference type="AlphaFoldDB" id="A0AAN7R6J7"/>
<dbReference type="Gene3D" id="1.20.5.170">
    <property type="match status" value="1"/>
</dbReference>
<dbReference type="GO" id="GO:0003700">
    <property type="term" value="F:DNA-binding transcription factor activity"/>
    <property type="evidence" value="ECO:0007669"/>
    <property type="project" value="InterPro"/>
</dbReference>
<keyword evidence="9" id="KW-1185">Reference proteome</keyword>
<dbReference type="PROSITE" id="PS50217">
    <property type="entry name" value="BZIP"/>
    <property type="match status" value="1"/>
</dbReference>
<dbReference type="GO" id="GO:0045893">
    <property type="term" value="P:positive regulation of DNA-templated transcription"/>
    <property type="evidence" value="ECO:0007669"/>
    <property type="project" value="TreeGrafter"/>
</dbReference>
<dbReference type="SUPFAM" id="SSF57959">
    <property type="entry name" value="Leucine zipper domain"/>
    <property type="match status" value="1"/>
</dbReference>
<evidence type="ECO:0000256" key="5">
    <source>
        <dbReference type="ARBA" id="ARBA00023242"/>
    </source>
</evidence>
<dbReference type="Pfam" id="PF00170">
    <property type="entry name" value="bZIP_1"/>
    <property type="match status" value="1"/>
</dbReference>
<dbReference type="Proteomes" id="UP001346149">
    <property type="component" value="Unassembled WGS sequence"/>
</dbReference>
<keyword evidence="5" id="KW-0539">Nucleus</keyword>
<evidence type="ECO:0000313" key="9">
    <source>
        <dbReference type="Proteomes" id="UP001346149"/>
    </source>
</evidence>
<dbReference type="InterPro" id="IPR004827">
    <property type="entry name" value="bZIP"/>
</dbReference>
<organism evidence="8 9">
    <name type="scientific">Trapa natans</name>
    <name type="common">Water chestnut</name>
    <dbReference type="NCBI Taxonomy" id="22666"/>
    <lineage>
        <taxon>Eukaryota</taxon>
        <taxon>Viridiplantae</taxon>
        <taxon>Streptophyta</taxon>
        <taxon>Embryophyta</taxon>
        <taxon>Tracheophyta</taxon>
        <taxon>Spermatophyta</taxon>
        <taxon>Magnoliopsida</taxon>
        <taxon>eudicotyledons</taxon>
        <taxon>Gunneridae</taxon>
        <taxon>Pentapetalae</taxon>
        <taxon>rosids</taxon>
        <taxon>malvids</taxon>
        <taxon>Myrtales</taxon>
        <taxon>Lythraceae</taxon>
        <taxon>Trapa</taxon>
    </lineage>
</organism>
<name>A0AAN7R6J7_TRANT</name>
<dbReference type="PANTHER" id="PTHR45764:SF34">
    <property type="entry name" value="BZIP TRANSCRIPTION FACTOR 53"/>
    <property type="match status" value="1"/>
</dbReference>
<feature type="region of interest" description="Disordered" evidence="6">
    <location>
        <begin position="1"/>
        <end position="43"/>
    </location>
</feature>
<evidence type="ECO:0000259" key="7">
    <source>
        <dbReference type="PROSITE" id="PS50217"/>
    </source>
</evidence>
<dbReference type="CDD" id="cd14702">
    <property type="entry name" value="bZIP_plant_GBF1"/>
    <property type="match status" value="1"/>
</dbReference>
<feature type="compositionally biased region" description="Polar residues" evidence="6">
    <location>
        <begin position="1"/>
        <end position="13"/>
    </location>
</feature>
<keyword evidence="3" id="KW-0238">DNA-binding</keyword>
<accession>A0AAN7R6J7</accession>
<feature type="domain" description="BZIP" evidence="7">
    <location>
        <begin position="24"/>
        <end position="87"/>
    </location>
</feature>
<evidence type="ECO:0000256" key="4">
    <source>
        <dbReference type="ARBA" id="ARBA00023163"/>
    </source>
</evidence>
<keyword evidence="4" id="KW-0804">Transcription</keyword>
<dbReference type="SMART" id="SM00338">
    <property type="entry name" value="BRLZ"/>
    <property type="match status" value="1"/>
</dbReference>
<dbReference type="PROSITE" id="PS00036">
    <property type="entry name" value="BZIP_BASIC"/>
    <property type="match status" value="1"/>
</dbReference>
<sequence>MASPNKRTISDSGSDVGHVNVGMDERKRKRMESNRISAQRSRLRKQKQVEELLGQVTQLQKANRELTVSINVTIQNYTEVESRNNVLRAQVIELTDHLRSLNSVLEIAEEVSGLALYIPEIPEPLMKWQVPVPVQPILANVDLSQY</sequence>
<dbReference type="FunFam" id="1.20.5.170:FF:000020">
    <property type="entry name" value="BZIP transcription factor"/>
    <property type="match status" value="1"/>
</dbReference>
<gene>
    <name evidence="8" type="ORF">SAY86_011918</name>
</gene>
<dbReference type="InterPro" id="IPR045314">
    <property type="entry name" value="bZIP_plant_GBF1"/>
</dbReference>
<evidence type="ECO:0000256" key="2">
    <source>
        <dbReference type="ARBA" id="ARBA00023015"/>
    </source>
</evidence>
<comment type="subcellular location">
    <subcellularLocation>
        <location evidence="1">Nucleus</location>
    </subcellularLocation>
</comment>
<evidence type="ECO:0000256" key="6">
    <source>
        <dbReference type="SAM" id="MobiDB-lite"/>
    </source>
</evidence>
<dbReference type="GO" id="GO:0005634">
    <property type="term" value="C:nucleus"/>
    <property type="evidence" value="ECO:0007669"/>
    <property type="project" value="UniProtKB-SubCell"/>
</dbReference>
<evidence type="ECO:0000256" key="1">
    <source>
        <dbReference type="ARBA" id="ARBA00004123"/>
    </source>
</evidence>
<dbReference type="InterPro" id="IPR046347">
    <property type="entry name" value="bZIP_sf"/>
</dbReference>
<comment type="caution">
    <text evidence="8">The sequence shown here is derived from an EMBL/GenBank/DDBJ whole genome shotgun (WGS) entry which is preliminary data.</text>
</comment>
<evidence type="ECO:0000256" key="3">
    <source>
        <dbReference type="ARBA" id="ARBA00023125"/>
    </source>
</evidence>
<proteinExistence type="predicted"/>
<protein>
    <recommendedName>
        <fullName evidence="7">BZIP domain-containing protein</fullName>
    </recommendedName>
</protein>
<dbReference type="GO" id="GO:0000976">
    <property type="term" value="F:transcription cis-regulatory region binding"/>
    <property type="evidence" value="ECO:0007669"/>
    <property type="project" value="TreeGrafter"/>
</dbReference>
<keyword evidence="2" id="KW-0805">Transcription regulation</keyword>
<dbReference type="EMBL" id="JAXQNO010000007">
    <property type="protein sequence ID" value="KAK4793924.1"/>
    <property type="molecule type" value="Genomic_DNA"/>
</dbReference>
<dbReference type="GO" id="GO:0046982">
    <property type="term" value="F:protein heterodimerization activity"/>
    <property type="evidence" value="ECO:0007669"/>
    <property type="project" value="UniProtKB-ARBA"/>
</dbReference>
<dbReference type="PANTHER" id="PTHR45764">
    <property type="entry name" value="BZIP TRANSCRIPTION FACTOR 44"/>
    <property type="match status" value="1"/>
</dbReference>